<evidence type="ECO:0000256" key="6">
    <source>
        <dbReference type="ARBA" id="ARBA00022827"/>
    </source>
</evidence>
<dbReference type="GO" id="GO:0005743">
    <property type="term" value="C:mitochondrial inner membrane"/>
    <property type="evidence" value="ECO:0007669"/>
    <property type="project" value="UniProtKB-SubCell"/>
</dbReference>
<gene>
    <name evidence="13" type="ORF">BC936DRAFT_140317</name>
</gene>
<organism evidence="13 14">
    <name type="scientific">Jimgerdemannia flammicorona</name>
    <dbReference type="NCBI Taxonomy" id="994334"/>
    <lineage>
        <taxon>Eukaryota</taxon>
        <taxon>Fungi</taxon>
        <taxon>Fungi incertae sedis</taxon>
        <taxon>Mucoromycota</taxon>
        <taxon>Mucoromycotina</taxon>
        <taxon>Endogonomycetes</taxon>
        <taxon>Endogonales</taxon>
        <taxon>Endogonaceae</taxon>
        <taxon>Jimgerdemannia</taxon>
    </lineage>
</organism>
<dbReference type="InterPro" id="IPR036188">
    <property type="entry name" value="FAD/NAD-bd_sf"/>
</dbReference>
<comment type="pathway">
    <text evidence="2 11">Porphyrin-containing compound metabolism; protoporphyrin-IX biosynthesis; protoporphyrin-IX from protoporphyrinogen-IX: step 1/1.</text>
</comment>
<evidence type="ECO:0000256" key="8">
    <source>
        <dbReference type="ARBA" id="ARBA00023133"/>
    </source>
</evidence>
<comment type="catalytic activity">
    <reaction evidence="10 11">
        <text>protoporphyrinogen IX + 3 O2 = protoporphyrin IX + 3 H2O2</text>
        <dbReference type="Rhea" id="RHEA:25576"/>
        <dbReference type="ChEBI" id="CHEBI:15379"/>
        <dbReference type="ChEBI" id="CHEBI:16240"/>
        <dbReference type="ChEBI" id="CHEBI:57306"/>
        <dbReference type="ChEBI" id="CHEBI:57307"/>
        <dbReference type="EC" id="1.3.3.4"/>
    </reaction>
</comment>
<dbReference type="GO" id="GO:0004729">
    <property type="term" value="F:oxygen-dependent protoporphyrinogen oxidase activity"/>
    <property type="evidence" value="ECO:0007669"/>
    <property type="project" value="UniProtKB-UniRule"/>
</dbReference>
<protein>
    <recommendedName>
        <fullName evidence="4 11">Protoporphyrinogen oxidase</fullName>
        <ecNumber evidence="4 11">1.3.3.4</ecNumber>
    </recommendedName>
</protein>
<dbReference type="InterPro" id="IPR004572">
    <property type="entry name" value="Protoporphyrinogen_oxidase"/>
</dbReference>
<keyword evidence="6 11" id="KW-0274">FAD</keyword>
<dbReference type="PANTHER" id="PTHR42923:SF3">
    <property type="entry name" value="PROTOPORPHYRINOGEN OXIDASE"/>
    <property type="match status" value="1"/>
</dbReference>
<evidence type="ECO:0000256" key="11">
    <source>
        <dbReference type="RuleBase" id="RU367069"/>
    </source>
</evidence>
<dbReference type="EMBL" id="RBNI01016807">
    <property type="protein sequence ID" value="RUP06389.1"/>
    <property type="molecule type" value="Genomic_DNA"/>
</dbReference>
<proteinExistence type="inferred from homology"/>
<comment type="caution">
    <text evidence="13">The sequence shown here is derived from an EMBL/GenBank/DDBJ whole genome shotgun (WGS) entry which is preliminary data.</text>
</comment>
<dbReference type="UniPathway" id="UPA00251">
    <property type="reaction ID" value="UER00324"/>
</dbReference>
<dbReference type="EC" id="1.3.3.4" evidence="4 11"/>
<dbReference type="NCBIfam" id="TIGR00562">
    <property type="entry name" value="proto_IX_ox"/>
    <property type="match status" value="1"/>
</dbReference>
<dbReference type="OrthoDB" id="438553at2759"/>
<evidence type="ECO:0000256" key="3">
    <source>
        <dbReference type="ARBA" id="ARBA00010551"/>
    </source>
</evidence>
<dbReference type="SUPFAM" id="SSF54373">
    <property type="entry name" value="FAD-linked reductases, C-terminal domain"/>
    <property type="match status" value="1"/>
</dbReference>
<dbReference type="InterPro" id="IPR002937">
    <property type="entry name" value="Amino_oxidase"/>
</dbReference>
<evidence type="ECO:0000313" key="14">
    <source>
        <dbReference type="Proteomes" id="UP000268093"/>
    </source>
</evidence>
<dbReference type="Gene3D" id="3.50.50.60">
    <property type="entry name" value="FAD/NAD(P)-binding domain"/>
    <property type="match status" value="1"/>
</dbReference>
<evidence type="ECO:0000256" key="10">
    <source>
        <dbReference type="ARBA" id="ARBA00047554"/>
    </source>
</evidence>
<reference evidence="13 14" key="1">
    <citation type="journal article" date="2018" name="New Phytol.">
        <title>Phylogenomics of Endogonaceae and evolution of mycorrhizas within Mucoromycota.</title>
        <authorList>
            <person name="Chang Y."/>
            <person name="Desiro A."/>
            <person name="Na H."/>
            <person name="Sandor L."/>
            <person name="Lipzen A."/>
            <person name="Clum A."/>
            <person name="Barry K."/>
            <person name="Grigoriev I.V."/>
            <person name="Martin F.M."/>
            <person name="Stajich J.E."/>
            <person name="Smith M.E."/>
            <person name="Bonito G."/>
            <person name="Spatafora J.W."/>
        </authorList>
    </citation>
    <scope>NUCLEOTIDE SEQUENCE [LARGE SCALE GENOMIC DNA]</scope>
    <source>
        <strain evidence="13 14">GMNB39</strain>
    </source>
</reference>
<evidence type="ECO:0000259" key="12">
    <source>
        <dbReference type="Pfam" id="PF01593"/>
    </source>
</evidence>
<sequence>MLSHSIFFESHKSSYHPNPTRTTPPMPVSHQIAVLGGGISGLSAAYYLSQNVPATTKIVLFEGSKRVGGWIESKRVGTCGPEKGKPGNEGVLFELGPRSLRPKGAGGVVALDLIRNLSLTDSLLTVPATAPSARNRYIYYHDKINVLPSSGPSLLLSRPPIMRGVISSAISEAFRKPKDYATDPDGDESVYAFAERRFGAHVARNLVGSLVHGIYAGDARELSLRSTLRALYDNERVYGSVVRGVVKGGVEIETFREKGVMWRSRREDTDFFSAMENMSVIGFREGMEALPRRLREVLETIENVEVRMEEEVTFVKMGQEGEDIKVETEKGAIHASHVISALPAPTLHKLLSASNQPLPHLNHNPYVDVAVVNLAYDNPKLVPYDGFGFLTPLTTDDHPPANKTTPPGTLGVVFDSNAMPGQEPTGQYTKLTVMLGGHQWDEAFDGTPIGAVVPDEVLWRAMDVVKATLGVESPPLYALTNLHANCIPQYRVGHHTRLRELHAALQSPVYKHRLSVVGNSYLGVSVPDCIKNARALVEELVAAGGLSEEKARCVTGLNRVEVEGGEEGIGGEAGPGELKDSVRVKKGQLGVVMNG</sequence>
<evidence type="ECO:0000256" key="4">
    <source>
        <dbReference type="ARBA" id="ARBA00012867"/>
    </source>
</evidence>
<evidence type="ECO:0000256" key="1">
    <source>
        <dbReference type="ARBA" id="ARBA00002600"/>
    </source>
</evidence>
<evidence type="ECO:0000313" key="13">
    <source>
        <dbReference type="EMBL" id="RUP06389.1"/>
    </source>
</evidence>
<comment type="similarity">
    <text evidence="3 11">Belongs to the protoporphyrinogen/coproporphyrinogen oxidase family. Protoporphyrinogen oxidase subfamily.</text>
</comment>
<keyword evidence="5 11" id="KW-0285">Flavoprotein</keyword>
<dbReference type="InterPro" id="IPR050464">
    <property type="entry name" value="Zeta_carotene_desat/Oxidored"/>
</dbReference>
<evidence type="ECO:0000256" key="9">
    <source>
        <dbReference type="ARBA" id="ARBA00023244"/>
    </source>
</evidence>
<dbReference type="AlphaFoldDB" id="A0A433AUV6"/>
<dbReference type="PANTHER" id="PTHR42923">
    <property type="entry name" value="PROTOPORPHYRINOGEN OXIDASE"/>
    <property type="match status" value="1"/>
</dbReference>
<dbReference type="Proteomes" id="UP000268093">
    <property type="component" value="Unassembled WGS sequence"/>
</dbReference>
<comment type="function">
    <text evidence="1 11">Catalyzes the 6-electron oxidation of protoporphyrinogen-IX to form protoporphyrin-IX.</text>
</comment>
<dbReference type="SUPFAM" id="SSF51905">
    <property type="entry name" value="FAD/NAD(P)-binding domain"/>
    <property type="match status" value="1"/>
</dbReference>
<keyword evidence="8 11" id="KW-0350">Heme biosynthesis</keyword>
<evidence type="ECO:0000256" key="5">
    <source>
        <dbReference type="ARBA" id="ARBA00022630"/>
    </source>
</evidence>
<evidence type="ECO:0000256" key="2">
    <source>
        <dbReference type="ARBA" id="ARBA00005073"/>
    </source>
</evidence>
<keyword evidence="7 11" id="KW-0560">Oxidoreductase</keyword>
<accession>A0A433AUV6</accession>
<feature type="domain" description="Amine oxidase" evidence="12">
    <location>
        <begin position="39"/>
        <end position="535"/>
    </location>
</feature>
<keyword evidence="9 11" id="KW-0627">Porphyrin biosynthesis</keyword>
<dbReference type="Pfam" id="PF01593">
    <property type="entry name" value="Amino_oxidase"/>
    <property type="match status" value="1"/>
</dbReference>
<comment type="cofactor">
    <cofactor evidence="11">
        <name>FAD</name>
        <dbReference type="ChEBI" id="CHEBI:57692"/>
    </cofactor>
    <text evidence="11">Binds 1 FAD per subunit.</text>
</comment>
<dbReference type="GO" id="GO:0006782">
    <property type="term" value="P:protoporphyrinogen IX biosynthetic process"/>
    <property type="evidence" value="ECO:0007669"/>
    <property type="project" value="UniProtKB-UniRule"/>
</dbReference>
<name>A0A433AUV6_9FUNG</name>
<comment type="subcellular location">
    <subcellularLocation>
        <location evidence="11">Mitochondrion inner membrane</location>
    </subcellularLocation>
</comment>
<keyword evidence="14" id="KW-1185">Reference proteome</keyword>
<evidence type="ECO:0000256" key="7">
    <source>
        <dbReference type="ARBA" id="ARBA00023002"/>
    </source>
</evidence>